<dbReference type="Proteomes" id="UP000002586">
    <property type="component" value="Chromosome"/>
</dbReference>
<feature type="transmembrane region" description="Helical" evidence="1">
    <location>
        <begin position="68"/>
        <end position="85"/>
    </location>
</feature>
<dbReference type="STRING" id="156889.Mmc1_3673"/>
<dbReference type="KEGG" id="mgm:Mmc1_3673"/>
<dbReference type="PIRSF" id="PIRSF032126">
    <property type="entry name" value="F0F1_ATP_synthase_subunit_I"/>
    <property type="match status" value="1"/>
</dbReference>
<keyword evidence="1" id="KW-1133">Transmembrane helix</keyword>
<dbReference type="GO" id="GO:0045259">
    <property type="term" value="C:proton-transporting ATP synthase complex"/>
    <property type="evidence" value="ECO:0007669"/>
    <property type="project" value="UniProtKB-UniRule"/>
</dbReference>
<gene>
    <name evidence="2" type="ordered locus">Mmc1_3673</name>
</gene>
<dbReference type="eggNOG" id="COG5336">
    <property type="taxonomic scope" value="Bacteria"/>
</dbReference>
<dbReference type="InterPro" id="IPR032820">
    <property type="entry name" value="ATPase_put"/>
</dbReference>
<dbReference type="InterPro" id="IPR016989">
    <property type="entry name" value="Atp1_alphaprobac"/>
</dbReference>
<protein>
    <recommendedName>
        <fullName evidence="4">ATP synthase protein I</fullName>
    </recommendedName>
</protein>
<evidence type="ECO:0000313" key="3">
    <source>
        <dbReference type="Proteomes" id="UP000002586"/>
    </source>
</evidence>
<keyword evidence="1" id="KW-0812">Transmembrane</keyword>
<reference evidence="2 3" key="2">
    <citation type="journal article" date="2012" name="Int. J. Syst. Evol. Microbiol.">
        <title>Magnetococcus marinus gen. nov., sp. nov., a marine, magnetotactic bacterium that represents a novel lineage (Magnetococcaceae fam. nov.; Magnetococcales ord. nov.) at the base of the Alphaproteobacteria.</title>
        <authorList>
            <person name="Bazylinski D.A."/>
            <person name="Williams T.J."/>
            <person name="Lefevre C.T."/>
            <person name="Berg R.J."/>
            <person name="Zhang C.L."/>
            <person name="Bowser S.S."/>
            <person name="Dean A.J."/>
            <person name="Beveridge T.J."/>
        </authorList>
    </citation>
    <scope>NUCLEOTIDE SEQUENCE [LARGE SCALE GENOMIC DNA]</scope>
    <source>
        <strain evidence="3">ATCC BAA-1437 / JCM 17883 / MC-1</strain>
    </source>
</reference>
<keyword evidence="1" id="KW-0472">Membrane</keyword>
<dbReference type="Pfam" id="PF09527">
    <property type="entry name" value="ATPase_gene1"/>
    <property type="match status" value="1"/>
</dbReference>
<reference evidence="3" key="1">
    <citation type="journal article" date="2009" name="Appl. Environ. Microbiol.">
        <title>Complete genome sequence of the chemolithoautotrophic marine magnetotactic coccus strain MC-1.</title>
        <authorList>
            <person name="Schubbe S."/>
            <person name="Williams T.J."/>
            <person name="Xie G."/>
            <person name="Kiss H.E."/>
            <person name="Brettin T.S."/>
            <person name="Martinez D."/>
            <person name="Ross C.A."/>
            <person name="Schuler D."/>
            <person name="Cox B.L."/>
            <person name="Nealson K.H."/>
            <person name="Bazylinski D.A."/>
        </authorList>
    </citation>
    <scope>NUCLEOTIDE SEQUENCE [LARGE SCALE GENOMIC DNA]</scope>
    <source>
        <strain evidence="3">ATCC BAA-1437 / JCM 17883 / MC-1</strain>
    </source>
</reference>
<name>A0LDW5_MAGMM</name>
<dbReference type="GO" id="GO:1902600">
    <property type="term" value="P:proton transmembrane transport"/>
    <property type="evidence" value="ECO:0007669"/>
    <property type="project" value="UniProtKB-KW"/>
</dbReference>
<dbReference type="AlphaFoldDB" id="A0LDW5"/>
<dbReference type="HOGENOM" id="CLU_137927_0_0_5"/>
<evidence type="ECO:0008006" key="4">
    <source>
        <dbReference type="Google" id="ProtNLM"/>
    </source>
</evidence>
<evidence type="ECO:0000313" key="2">
    <source>
        <dbReference type="EMBL" id="ABK46158.1"/>
    </source>
</evidence>
<accession>A0LDW5</accession>
<sequence>MGQEHHTPEEAVKLAEARKTNQTLREGGPPPPASMGGMGLGFRLATDLVSALLVGGVIGWLLDRAFGSEPWLFVVFIIVGFAAGFRNIMRTFNEAAMAEKSIAPVEKTKDR</sequence>
<organism evidence="2 3">
    <name type="scientific">Magnetococcus marinus (strain ATCC BAA-1437 / JCM 17883 / MC-1)</name>
    <dbReference type="NCBI Taxonomy" id="156889"/>
    <lineage>
        <taxon>Bacteria</taxon>
        <taxon>Pseudomonadati</taxon>
        <taxon>Pseudomonadota</taxon>
        <taxon>Magnetococcia</taxon>
        <taxon>Magnetococcales</taxon>
        <taxon>Magnetococcaceae</taxon>
        <taxon>Magnetococcus</taxon>
    </lineage>
</organism>
<evidence type="ECO:0000256" key="1">
    <source>
        <dbReference type="SAM" id="Phobius"/>
    </source>
</evidence>
<proteinExistence type="predicted"/>
<dbReference type="OrthoDB" id="15401at2"/>
<keyword evidence="3" id="KW-1185">Reference proteome</keyword>
<feature type="transmembrane region" description="Helical" evidence="1">
    <location>
        <begin position="44"/>
        <end position="62"/>
    </location>
</feature>
<dbReference type="EMBL" id="CP000471">
    <property type="protein sequence ID" value="ABK46158.1"/>
    <property type="molecule type" value="Genomic_DNA"/>
</dbReference>
<dbReference type="RefSeq" id="WP_011715211.1">
    <property type="nucleotide sequence ID" value="NC_008576.1"/>
</dbReference>